<comment type="caution">
    <text evidence="1">The sequence shown here is derived from an EMBL/GenBank/DDBJ whole genome shotgun (WGS) entry which is preliminary data.</text>
</comment>
<evidence type="ECO:0000313" key="2">
    <source>
        <dbReference type="Proteomes" id="UP000014387"/>
    </source>
</evidence>
<protein>
    <submittedName>
        <fullName evidence="1">Uncharacterized protein</fullName>
    </submittedName>
</protein>
<dbReference type="Proteomes" id="UP000014387">
    <property type="component" value="Unassembled WGS sequence"/>
</dbReference>
<sequence>MGGVRGFRHGVLAMLSKCHARGRSSRKTIHKVDRCARVQRGALRESAGSDYSQPLTRITNAQGGGVPLQRWSEVGYFRPRRAAP</sequence>
<organism evidence="1 2">
    <name type="scientific">Gleimia europaea ACS-120-V-Col10b</name>
    <dbReference type="NCBI Taxonomy" id="883069"/>
    <lineage>
        <taxon>Bacteria</taxon>
        <taxon>Bacillati</taxon>
        <taxon>Actinomycetota</taxon>
        <taxon>Actinomycetes</taxon>
        <taxon>Actinomycetales</taxon>
        <taxon>Actinomycetaceae</taxon>
        <taxon>Gleimia</taxon>
    </lineage>
</organism>
<evidence type="ECO:0000313" key="1">
    <source>
        <dbReference type="EMBL" id="EPD31380.1"/>
    </source>
</evidence>
<name>A0A9W5RFI5_9ACTO</name>
<dbReference type="AlphaFoldDB" id="A0A9W5RFI5"/>
<reference evidence="1 2" key="1">
    <citation type="submission" date="2013-05" db="EMBL/GenBank/DDBJ databases">
        <title>The Genome Sequence of Actinomyces europaeus ACS-120-V-COL10B.</title>
        <authorList>
            <consortium name="The Broad Institute Genomics Platform"/>
            <person name="Earl A."/>
            <person name="Ward D."/>
            <person name="Feldgarden M."/>
            <person name="Gevers D."/>
            <person name="Saerens B."/>
            <person name="Vaneechoutte M."/>
            <person name="Walker B."/>
            <person name="Young S."/>
            <person name="Zeng Q."/>
            <person name="Gargeya S."/>
            <person name="Fitzgerald M."/>
            <person name="Haas B."/>
            <person name="Abouelleil A."/>
            <person name="Allen A.W."/>
            <person name="Alvarado L."/>
            <person name="Arachchi H.M."/>
            <person name="Berlin A.M."/>
            <person name="Chapman S.B."/>
            <person name="Gainer-Dewar J."/>
            <person name="Goldberg J."/>
            <person name="Griggs A."/>
            <person name="Gujja S."/>
            <person name="Hansen M."/>
            <person name="Howarth C."/>
            <person name="Imamovic A."/>
            <person name="Ireland A."/>
            <person name="Larimer J."/>
            <person name="McCowan C."/>
            <person name="Murphy C."/>
            <person name="Pearson M."/>
            <person name="Poon T.W."/>
            <person name="Priest M."/>
            <person name="Roberts A."/>
            <person name="Saif S."/>
            <person name="Shea T."/>
            <person name="Sisk P."/>
            <person name="Sykes S."/>
            <person name="Wortman J."/>
            <person name="Nusbaum C."/>
            <person name="Birren B."/>
        </authorList>
    </citation>
    <scope>NUCLEOTIDE SEQUENCE [LARGE SCALE GENOMIC DNA]</scope>
    <source>
        <strain evidence="1 2">ACS-120-V-Col10b</strain>
    </source>
</reference>
<keyword evidence="2" id="KW-1185">Reference proteome</keyword>
<dbReference type="EMBL" id="AGWN01000001">
    <property type="protein sequence ID" value="EPD31380.1"/>
    <property type="molecule type" value="Genomic_DNA"/>
</dbReference>
<proteinExistence type="predicted"/>
<accession>A0A9W5RFI5</accession>
<gene>
    <name evidence="1" type="ORF">HMPREF9238_01151</name>
</gene>